<evidence type="ECO:0000256" key="3">
    <source>
        <dbReference type="ARBA" id="ARBA00023121"/>
    </source>
</evidence>
<proteinExistence type="predicted"/>
<comment type="subcellular location">
    <subcellularLocation>
        <location evidence="1">Golgi apparatus membrane</location>
        <topology evidence="1">Peripheral membrane protein</topology>
        <orientation evidence="1">Cytoplasmic side</orientation>
    </subcellularLocation>
</comment>
<dbReference type="InterPro" id="IPR008628">
    <property type="entry name" value="GPP34-like"/>
</dbReference>
<dbReference type="EMBL" id="JAEHFL010000001">
    <property type="protein sequence ID" value="MBK3426938.1"/>
    <property type="molecule type" value="Genomic_DNA"/>
</dbReference>
<dbReference type="GO" id="GO:0070273">
    <property type="term" value="F:phosphatidylinositol-4-phosphate binding"/>
    <property type="evidence" value="ECO:0007669"/>
    <property type="project" value="InterPro"/>
</dbReference>
<reference evidence="5 6" key="1">
    <citation type="submission" date="2020-12" db="EMBL/GenBank/DDBJ databases">
        <title>Draft genome sequence of the commensal strain Corynebacterium tuberculostearicum MFP09/CIP 102622 isolated from human skin.</title>
        <authorList>
            <person name="Boukerb A.M."/>
            <person name="Janvier X."/>
            <person name="Feuilloley M.G.J."/>
            <person name="Groboillot A."/>
        </authorList>
    </citation>
    <scope>NUCLEOTIDE SEQUENCE [LARGE SCALE GENOMIC DNA]</scope>
    <source>
        <strain evidence="5 6">CIP 102622</strain>
    </source>
</reference>
<evidence type="ECO:0000256" key="1">
    <source>
        <dbReference type="ARBA" id="ARBA00004255"/>
    </source>
</evidence>
<dbReference type="AlphaFoldDB" id="A0A8I1L7Y0"/>
<evidence type="ECO:0000313" key="6">
    <source>
        <dbReference type="Proteomes" id="UP000603369"/>
    </source>
</evidence>
<accession>A0A8I1L7Y0</accession>
<dbReference type="InterPro" id="IPR038261">
    <property type="entry name" value="GPP34-like_sf"/>
</dbReference>
<dbReference type="GO" id="GO:0012505">
    <property type="term" value="C:endomembrane system"/>
    <property type="evidence" value="ECO:0007669"/>
    <property type="project" value="UniProtKB-ARBA"/>
</dbReference>
<keyword evidence="2" id="KW-0333">Golgi apparatus</keyword>
<sequence length="220" mass="24794">MLICQEMFLLLTKDNGKKEDWVSNNEAALRATVLADLLLGGHVELGEKKKVETTPQRPEHPVLAWAWEELQQHKATSMQNLLEASWFTPREIIALDFHANGQLDVEKAKWWQISGDRYIMTDLELEKELRERLVAVLEAQRPAEVNDVIILDILREVSGAYTLLKNDAEGMKRREMRARIQEIKKEVEYDNAASSAVKAVVEEAAAVAAMVATSAAITTT</sequence>
<evidence type="ECO:0000256" key="4">
    <source>
        <dbReference type="ARBA" id="ARBA00023136"/>
    </source>
</evidence>
<dbReference type="Pfam" id="PF05719">
    <property type="entry name" value="GPP34"/>
    <property type="match status" value="1"/>
</dbReference>
<evidence type="ECO:0000256" key="2">
    <source>
        <dbReference type="ARBA" id="ARBA00023034"/>
    </source>
</evidence>
<name>A0A8I1L7Y0_9CORY</name>
<dbReference type="RefSeq" id="WP_200435130.1">
    <property type="nucleotide sequence ID" value="NZ_JAEHFL010000001.1"/>
</dbReference>
<gene>
    <name evidence="5" type="ORF">JDP02_00185</name>
</gene>
<protein>
    <submittedName>
        <fullName evidence="5">GPP34 family phosphoprotein</fullName>
    </submittedName>
</protein>
<keyword evidence="6" id="KW-1185">Reference proteome</keyword>
<dbReference type="Proteomes" id="UP000603369">
    <property type="component" value="Unassembled WGS sequence"/>
</dbReference>
<comment type="caution">
    <text evidence="5">The sequence shown here is derived from an EMBL/GenBank/DDBJ whole genome shotgun (WGS) entry which is preliminary data.</text>
</comment>
<keyword evidence="3" id="KW-0446">Lipid-binding</keyword>
<keyword evidence="4" id="KW-0472">Membrane</keyword>
<dbReference type="Gene3D" id="1.10.3630.10">
    <property type="entry name" value="yeast vps74-n-term truncation variant domain like"/>
    <property type="match status" value="1"/>
</dbReference>
<evidence type="ECO:0000313" key="5">
    <source>
        <dbReference type="EMBL" id="MBK3426938.1"/>
    </source>
</evidence>
<dbReference type="GO" id="GO:0005737">
    <property type="term" value="C:cytoplasm"/>
    <property type="evidence" value="ECO:0007669"/>
    <property type="project" value="UniProtKB-ARBA"/>
</dbReference>
<organism evidence="5 6">
    <name type="scientific">Corynebacterium tuberculostearicum</name>
    <dbReference type="NCBI Taxonomy" id="38304"/>
    <lineage>
        <taxon>Bacteria</taxon>
        <taxon>Bacillati</taxon>
        <taxon>Actinomycetota</taxon>
        <taxon>Actinomycetes</taxon>
        <taxon>Mycobacteriales</taxon>
        <taxon>Corynebacteriaceae</taxon>
        <taxon>Corynebacterium</taxon>
    </lineage>
</organism>